<dbReference type="Proteomes" id="UP000257039">
    <property type="component" value="Unassembled WGS sequence"/>
</dbReference>
<evidence type="ECO:0000256" key="4">
    <source>
        <dbReference type="ARBA" id="ARBA00022597"/>
    </source>
</evidence>
<feature type="transmembrane region" description="Helical" evidence="12">
    <location>
        <begin position="70"/>
        <end position="86"/>
    </location>
</feature>
<feature type="transmembrane region" description="Helical" evidence="12">
    <location>
        <begin position="147"/>
        <end position="166"/>
    </location>
</feature>
<evidence type="ECO:0000256" key="12">
    <source>
        <dbReference type="SAM" id="Phobius"/>
    </source>
</evidence>
<dbReference type="PANTHER" id="PTHR30009:SF8">
    <property type="entry name" value="PTS SYSTEM, IIBC COMPONENT"/>
    <property type="match status" value="1"/>
</dbReference>
<evidence type="ECO:0000256" key="6">
    <source>
        <dbReference type="ARBA" id="ARBA00022683"/>
    </source>
</evidence>
<dbReference type="InterPro" id="IPR003352">
    <property type="entry name" value="PTS_EIIC"/>
</dbReference>
<dbReference type="GO" id="GO:0016301">
    <property type="term" value="F:kinase activity"/>
    <property type="evidence" value="ECO:0007669"/>
    <property type="project" value="UniProtKB-KW"/>
</dbReference>
<evidence type="ECO:0000256" key="5">
    <source>
        <dbReference type="ARBA" id="ARBA00022679"/>
    </source>
</evidence>
<keyword evidence="6" id="KW-0598">Phosphotransferase system</keyword>
<feature type="transmembrane region" description="Helical" evidence="12">
    <location>
        <begin position="92"/>
        <end position="111"/>
    </location>
</feature>
<keyword evidence="4 15" id="KW-0762">Sugar transport</keyword>
<comment type="caution">
    <text evidence="15">The sequence shown here is derived from an EMBL/GenBank/DDBJ whole genome shotgun (WGS) entry which is preliminary data.</text>
</comment>
<comment type="subcellular location">
    <subcellularLocation>
        <location evidence="1">Cell membrane</location>
        <topology evidence="1">Multi-pass membrane protein</topology>
    </subcellularLocation>
</comment>
<feature type="transmembrane region" description="Helical" evidence="12">
    <location>
        <begin position="186"/>
        <end position="206"/>
    </location>
</feature>
<feature type="domain" description="PTS EIIB type-1" evidence="13">
    <location>
        <begin position="469"/>
        <end position="545"/>
    </location>
</feature>
<keyword evidence="9 12" id="KW-1133">Transmembrane helix</keyword>
<dbReference type="PROSITE" id="PS01035">
    <property type="entry name" value="PTS_EIIB_TYPE_1_CYS"/>
    <property type="match status" value="1"/>
</dbReference>
<keyword evidence="5" id="KW-0808">Transferase</keyword>
<evidence type="ECO:0000256" key="9">
    <source>
        <dbReference type="ARBA" id="ARBA00022989"/>
    </source>
</evidence>
<dbReference type="GO" id="GO:0008982">
    <property type="term" value="F:protein-N(PI)-phosphohistidine-sugar phosphotransferase activity"/>
    <property type="evidence" value="ECO:0007669"/>
    <property type="project" value="InterPro"/>
</dbReference>
<dbReference type="Gene3D" id="3.30.1360.60">
    <property type="entry name" value="Glucose permease domain IIB"/>
    <property type="match status" value="1"/>
</dbReference>
<dbReference type="PROSITE" id="PS51103">
    <property type="entry name" value="PTS_EIIC_TYPE_1"/>
    <property type="match status" value="1"/>
</dbReference>
<keyword evidence="10 12" id="KW-0472">Membrane</keyword>
<dbReference type="GO" id="GO:0090563">
    <property type="term" value="F:protein-phosphocysteine-sugar phosphotransferase activity"/>
    <property type="evidence" value="ECO:0007669"/>
    <property type="project" value="TreeGrafter"/>
</dbReference>
<dbReference type="PANTHER" id="PTHR30009">
    <property type="entry name" value="CYTOCHROME C-TYPE SYNTHESIS PROTEIN AND PTS TRANSMEMBRANE COMPONENT"/>
    <property type="match status" value="1"/>
</dbReference>
<dbReference type="InterPro" id="IPR018113">
    <property type="entry name" value="PTrfase_EIIB_Cys"/>
</dbReference>
<feature type="transmembrane region" description="Helical" evidence="12">
    <location>
        <begin position="349"/>
        <end position="373"/>
    </location>
</feature>
<protein>
    <submittedName>
        <fullName evidence="15">PTS sugar transporter subunit IIA</fullName>
    </submittedName>
</protein>
<evidence type="ECO:0000256" key="8">
    <source>
        <dbReference type="ARBA" id="ARBA00022777"/>
    </source>
</evidence>
<feature type="transmembrane region" description="Helical" evidence="12">
    <location>
        <begin position="46"/>
        <end position="63"/>
    </location>
</feature>
<evidence type="ECO:0000256" key="3">
    <source>
        <dbReference type="ARBA" id="ARBA00022475"/>
    </source>
</evidence>
<feature type="transmembrane region" description="Helical" evidence="12">
    <location>
        <begin position="292"/>
        <end position="314"/>
    </location>
</feature>
<keyword evidence="2" id="KW-0813">Transport</keyword>
<feature type="domain" description="PTS EIIC type-1" evidence="14">
    <location>
        <begin position="6"/>
        <end position="438"/>
    </location>
</feature>
<dbReference type="AlphaFoldDB" id="A0A4V1IP63"/>
<evidence type="ECO:0000256" key="7">
    <source>
        <dbReference type="ARBA" id="ARBA00022692"/>
    </source>
</evidence>
<keyword evidence="7 12" id="KW-0812">Transmembrane</keyword>
<evidence type="ECO:0000256" key="11">
    <source>
        <dbReference type="PROSITE-ProRule" id="PRU00421"/>
    </source>
</evidence>
<evidence type="ECO:0000259" key="14">
    <source>
        <dbReference type="PROSITE" id="PS51103"/>
    </source>
</evidence>
<organism evidence="15 16">
    <name type="scientific">Zooshikella ganghwensis</name>
    <dbReference type="NCBI Taxonomy" id="202772"/>
    <lineage>
        <taxon>Bacteria</taxon>
        <taxon>Pseudomonadati</taxon>
        <taxon>Pseudomonadota</taxon>
        <taxon>Gammaproteobacteria</taxon>
        <taxon>Oceanospirillales</taxon>
        <taxon>Zooshikellaceae</taxon>
        <taxon>Zooshikella</taxon>
    </lineage>
</organism>
<feature type="transmembrane region" description="Helical" evidence="12">
    <location>
        <begin position="326"/>
        <end position="343"/>
    </location>
</feature>
<evidence type="ECO:0000259" key="13">
    <source>
        <dbReference type="PROSITE" id="PS51098"/>
    </source>
</evidence>
<dbReference type="InterPro" id="IPR013013">
    <property type="entry name" value="PTS_EIIC_1"/>
</dbReference>
<dbReference type="InterPro" id="IPR036878">
    <property type="entry name" value="Glu_permease_IIB"/>
</dbReference>
<evidence type="ECO:0000256" key="2">
    <source>
        <dbReference type="ARBA" id="ARBA00022448"/>
    </source>
</evidence>
<proteinExistence type="predicted"/>
<feature type="active site" description="Phosphocysteine intermediate; for EIIB activity" evidence="11">
    <location>
        <position position="491"/>
    </location>
</feature>
<keyword evidence="3" id="KW-1003">Cell membrane</keyword>
<dbReference type="CDD" id="cd00212">
    <property type="entry name" value="PTS_IIB_glc"/>
    <property type="match status" value="1"/>
</dbReference>
<dbReference type="InterPro" id="IPR050429">
    <property type="entry name" value="PTS_Glucose_EIICBA"/>
</dbReference>
<feature type="transmembrane region" description="Helical" evidence="12">
    <location>
        <begin position="21"/>
        <end position="40"/>
    </location>
</feature>
<evidence type="ECO:0000256" key="10">
    <source>
        <dbReference type="ARBA" id="ARBA00023136"/>
    </source>
</evidence>
<dbReference type="Pfam" id="PF00367">
    <property type="entry name" value="PTS_EIIB"/>
    <property type="match status" value="1"/>
</dbReference>
<evidence type="ECO:0000313" key="16">
    <source>
        <dbReference type="Proteomes" id="UP000257039"/>
    </source>
</evidence>
<name>A0A4V1IP63_9GAMM</name>
<dbReference type="GO" id="GO:0009401">
    <property type="term" value="P:phosphoenolpyruvate-dependent sugar phosphotransferase system"/>
    <property type="evidence" value="ECO:0007669"/>
    <property type="project" value="UniProtKB-KW"/>
</dbReference>
<gene>
    <name evidence="15" type="ORF">B9G39_23260</name>
</gene>
<evidence type="ECO:0000256" key="1">
    <source>
        <dbReference type="ARBA" id="ARBA00004651"/>
    </source>
</evidence>
<evidence type="ECO:0000313" key="15">
    <source>
        <dbReference type="EMBL" id="RDH46131.1"/>
    </source>
</evidence>
<dbReference type="NCBIfam" id="TIGR00826">
    <property type="entry name" value="EIIB_glc"/>
    <property type="match status" value="1"/>
</dbReference>
<keyword evidence="8" id="KW-0418">Kinase</keyword>
<dbReference type="RefSeq" id="WP_094788941.1">
    <property type="nucleotide sequence ID" value="NZ_NDXW01000001.1"/>
</dbReference>
<feature type="transmembrane region" description="Helical" evidence="12">
    <location>
        <begin position="213"/>
        <end position="235"/>
    </location>
</feature>
<feature type="transmembrane region" description="Helical" evidence="12">
    <location>
        <begin position="403"/>
        <end position="426"/>
    </location>
</feature>
<reference evidence="15 16" key="1">
    <citation type="submission" date="2017-04" db="EMBL/GenBank/DDBJ databases">
        <title>Draft genome sequence of Zooshikella ganghwensis VG4 isolated from Red Sea sediments.</title>
        <authorList>
            <person name="Rehman Z."/>
            <person name="Alam I."/>
            <person name="Kamau A."/>
            <person name="Bajic V."/>
            <person name="Leiknes T."/>
        </authorList>
    </citation>
    <scope>NUCLEOTIDE SEQUENCE [LARGE SCALE GENOMIC DNA]</scope>
    <source>
        <strain evidence="15 16">VG4</strain>
    </source>
</reference>
<dbReference type="EMBL" id="NDXW01000001">
    <property type="protein sequence ID" value="RDH46131.1"/>
    <property type="molecule type" value="Genomic_DNA"/>
</dbReference>
<dbReference type="InterPro" id="IPR001996">
    <property type="entry name" value="PTS_IIB_1"/>
</dbReference>
<accession>A0A4V1IP63</accession>
<feature type="transmembrane region" description="Helical" evidence="12">
    <location>
        <begin position="380"/>
        <end position="397"/>
    </location>
</feature>
<dbReference type="GO" id="GO:0005886">
    <property type="term" value="C:plasma membrane"/>
    <property type="evidence" value="ECO:0007669"/>
    <property type="project" value="UniProtKB-SubCell"/>
</dbReference>
<dbReference type="SUPFAM" id="SSF55604">
    <property type="entry name" value="Glucose permease domain IIB"/>
    <property type="match status" value="1"/>
</dbReference>
<keyword evidence="16" id="KW-1185">Reference proteome</keyword>
<sequence>MNLQAAKSFEFFQRVGRAMMTVVLILPLVSILMGIGGIILNPNVHAFIPFLDAPSWLSVGLFLQKAGQALFNNLPLLFAVGIASTWTGKPIAGFSSLIAFLVMHTVIGVLIQTNGGTAALAEAWATDIGQPVDALQRMFGQELGIQTLQTGVFGGMLIGFTSAWVYNRFHQVKLPDAIALFAGERSVPIMASFFAIFLGLLLFWFWPYAHIAILSIGDLIASNTNALVVGMYGAVEKMLIPFGLHHIYNAPILFSPLGGEYLTIDGQTIVGDQNIYIASVVDRLQNSDISVVGGHFIAGKFIPVMFGLPGAALAMYHTAKTAKRKIAGSLLLAAAFTAFLTGITEPLEFTFLFVAPLLYVAHTLLTGIAFGIAAMLDLQAGFGGGSGVIDYILFNVLPHHNNAWITIAILGVIFFAVYYVTFRFLILKFNLPTPGRTEDQVKLYSSQEYRAKQKEQQQTGQTSSLQNSDSQAAQVIAAFGGQENLAHVDACLTRLRVSVNNHDLIDKPRLIELGAKDVLVIGKGIQAIFGTNSSILKEEILELMA</sequence>
<dbReference type="PROSITE" id="PS51098">
    <property type="entry name" value="PTS_EIIB_TYPE_1"/>
    <property type="match status" value="1"/>
</dbReference>
<dbReference type="Pfam" id="PF02378">
    <property type="entry name" value="PTS_EIIC"/>
    <property type="match status" value="1"/>
</dbReference>